<dbReference type="PANTHER" id="PTHR43767:SF1">
    <property type="entry name" value="NONRIBOSOMAL PEPTIDE SYNTHASE PES1 (EUROFUNG)-RELATED"/>
    <property type="match status" value="1"/>
</dbReference>
<dbReference type="InterPro" id="IPR000873">
    <property type="entry name" value="AMP-dep_synth/lig_dom"/>
</dbReference>
<evidence type="ECO:0000259" key="2">
    <source>
        <dbReference type="Pfam" id="PF13193"/>
    </source>
</evidence>
<feature type="non-terminal residue" evidence="3">
    <location>
        <position position="1"/>
    </location>
</feature>
<dbReference type="EMBL" id="WWCU01000060">
    <property type="protein sequence ID" value="MYN11212.1"/>
    <property type="molecule type" value="Genomic_DNA"/>
</dbReference>
<feature type="domain" description="AMP-binding enzyme C-terminal" evidence="2">
    <location>
        <begin position="397"/>
        <end position="473"/>
    </location>
</feature>
<gene>
    <name evidence="3" type="ORF">GTP77_28260</name>
</gene>
<proteinExistence type="predicted"/>
<dbReference type="PROSITE" id="PS00455">
    <property type="entry name" value="AMP_BINDING"/>
    <property type="match status" value="1"/>
</dbReference>
<evidence type="ECO:0000313" key="4">
    <source>
        <dbReference type="Proteomes" id="UP000450676"/>
    </source>
</evidence>
<dbReference type="InterPro" id="IPR042099">
    <property type="entry name" value="ANL_N_sf"/>
</dbReference>
<dbReference type="Gene3D" id="3.30.300.30">
    <property type="match status" value="1"/>
</dbReference>
<dbReference type="InterPro" id="IPR025110">
    <property type="entry name" value="AMP-bd_C"/>
</dbReference>
<feature type="domain" description="AMP-dependent synthetase/ligase" evidence="1">
    <location>
        <begin position="2"/>
        <end position="336"/>
    </location>
</feature>
<dbReference type="SUPFAM" id="SSF56801">
    <property type="entry name" value="Acetyl-CoA synthetase-like"/>
    <property type="match status" value="1"/>
</dbReference>
<dbReference type="InterPro" id="IPR045851">
    <property type="entry name" value="AMP-bd_C_sf"/>
</dbReference>
<dbReference type="GO" id="GO:0016878">
    <property type="term" value="F:acid-thiol ligase activity"/>
    <property type="evidence" value="ECO:0007669"/>
    <property type="project" value="UniProtKB-ARBA"/>
</dbReference>
<sequence>AQAVRGAAGALLAAGLGRGERVAVYMEKNVENVAAMYGAAAAGGVFVPVNPLLKPEQVAYIMADCNVRVLVTSADRLRLLAASLAQCPDLRVVFAVNPGEQALPDVPGVAVLAWDGAAAPHAAPSGAIDTDVAAILYTSGSTGKPKGVVLSHRNMVAGAVSVSTYLENTAADRLLAVLPLSFDYGLSQLSTAFRVGATAVLINHLLPRDILKAVLAERITGLAAVPPLWLQIAGLDWPADCTLRYLTNSGGAMQRPTLDALRKALPNARPFLMYGLTEAFRSTYLPPDQLERRPDSMGKAIPNAEVMVLRPDGTECDAHEPGELVHRGALVSLGYWNDPAKTAERFKPYRAESGIVLAEMAVWSGDTVRRDEEGYLYFISRNDEMIKTSGYRVSPSEVEEVVYAREQVAEAAALGVAHPALGQAIVVVALCKPGRELTAAELLAACKPHLPAYMLPQKIIMAEAGLPRNPNGKIDRKLLSQQYEHCFTENTL</sequence>
<dbReference type="AlphaFoldDB" id="A0A7X4HIK3"/>
<dbReference type="InterPro" id="IPR017529">
    <property type="entry name" value="AcylCoA_ligase_PEP_1"/>
</dbReference>
<name>A0A7X4HIK3_9BURK</name>
<protein>
    <submittedName>
        <fullName evidence="3">Acyl-CoA ligase (AMP-forming), exosortase A system-associated</fullName>
    </submittedName>
</protein>
<dbReference type="Gene3D" id="3.40.50.12780">
    <property type="entry name" value="N-terminal domain of ligase-like"/>
    <property type="match status" value="1"/>
</dbReference>
<dbReference type="RefSeq" id="WP_161075483.1">
    <property type="nucleotide sequence ID" value="NZ_WWCU01000060.1"/>
</dbReference>
<comment type="caution">
    <text evidence="3">The sequence shown here is derived from an EMBL/GenBank/DDBJ whole genome shotgun (WGS) entry which is preliminary data.</text>
</comment>
<dbReference type="Pfam" id="PF00501">
    <property type="entry name" value="AMP-binding"/>
    <property type="match status" value="1"/>
</dbReference>
<dbReference type="NCBIfam" id="TIGR03098">
    <property type="entry name" value="ligase_PEP_1"/>
    <property type="match status" value="1"/>
</dbReference>
<dbReference type="PANTHER" id="PTHR43767">
    <property type="entry name" value="LONG-CHAIN-FATTY-ACID--COA LIGASE"/>
    <property type="match status" value="1"/>
</dbReference>
<dbReference type="InterPro" id="IPR020845">
    <property type="entry name" value="AMP-binding_CS"/>
</dbReference>
<reference evidence="3 4" key="1">
    <citation type="submission" date="2019-12" db="EMBL/GenBank/DDBJ databases">
        <title>Novel species isolated from a subtropical stream in China.</title>
        <authorList>
            <person name="Lu H."/>
        </authorList>
    </citation>
    <scope>NUCLEOTIDE SEQUENCE [LARGE SCALE GENOMIC DNA]</scope>
    <source>
        <strain evidence="3 4">FT127W</strain>
    </source>
</reference>
<keyword evidence="3" id="KW-0436">Ligase</keyword>
<keyword evidence="4" id="KW-1185">Reference proteome</keyword>
<evidence type="ECO:0000313" key="3">
    <source>
        <dbReference type="EMBL" id="MYN11212.1"/>
    </source>
</evidence>
<dbReference type="InterPro" id="IPR050237">
    <property type="entry name" value="ATP-dep_AMP-bd_enzyme"/>
</dbReference>
<evidence type="ECO:0000259" key="1">
    <source>
        <dbReference type="Pfam" id="PF00501"/>
    </source>
</evidence>
<dbReference type="Proteomes" id="UP000450676">
    <property type="component" value="Unassembled WGS sequence"/>
</dbReference>
<accession>A0A7X4HIK3</accession>
<dbReference type="Pfam" id="PF13193">
    <property type="entry name" value="AMP-binding_C"/>
    <property type="match status" value="1"/>
</dbReference>
<organism evidence="3 4">
    <name type="scientific">Pseudoduganella aquatica</name>
    <dbReference type="NCBI Taxonomy" id="2660641"/>
    <lineage>
        <taxon>Bacteria</taxon>
        <taxon>Pseudomonadati</taxon>
        <taxon>Pseudomonadota</taxon>
        <taxon>Betaproteobacteria</taxon>
        <taxon>Burkholderiales</taxon>
        <taxon>Oxalobacteraceae</taxon>
        <taxon>Telluria group</taxon>
        <taxon>Pseudoduganella</taxon>
    </lineage>
</organism>